<dbReference type="InterPro" id="IPR050613">
    <property type="entry name" value="Sec_Metabolite_Reg"/>
</dbReference>
<keyword evidence="6" id="KW-0539">Nucleus</keyword>
<dbReference type="GO" id="GO:0003677">
    <property type="term" value="F:DNA binding"/>
    <property type="evidence" value="ECO:0007669"/>
    <property type="project" value="UniProtKB-KW"/>
</dbReference>
<dbReference type="AlphaFoldDB" id="A0A017SAR2"/>
<evidence type="ECO:0000256" key="2">
    <source>
        <dbReference type="ARBA" id="ARBA00022723"/>
    </source>
</evidence>
<keyword evidence="4" id="KW-0238">DNA-binding</keyword>
<dbReference type="PROSITE" id="PS50048">
    <property type="entry name" value="ZN2_CY6_FUNGAL_2"/>
    <property type="match status" value="1"/>
</dbReference>
<dbReference type="HOGENOM" id="CLU_018186_0_0_1"/>
<evidence type="ECO:0000256" key="3">
    <source>
        <dbReference type="ARBA" id="ARBA00023015"/>
    </source>
</evidence>
<dbReference type="InterPro" id="IPR001138">
    <property type="entry name" value="Zn2Cys6_DnaBD"/>
</dbReference>
<proteinExistence type="predicted"/>
<organism evidence="9 10">
    <name type="scientific">Aspergillus ruber (strain CBS 135680)</name>
    <dbReference type="NCBI Taxonomy" id="1388766"/>
    <lineage>
        <taxon>Eukaryota</taxon>
        <taxon>Fungi</taxon>
        <taxon>Dikarya</taxon>
        <taxon>Ascomycota</taxon>
        <taxon>Pezizomycotina</taxon>
        <taxon>Eurotiomycetes</taxon>
        <taxon>Eurotiomycetidae</taxon>
        <taxon>Eurotiales</taxon>
        <taxon>Aspergillaceae</taxon>
        <taxon>Aspergillus</taxon>
        <taxon>Aspergillus subgen. Aspergillus</taxon>
    </lineage>
</organism>
<keyword evidence="2" id="KW-0479">Metal-binding</keyword>
<sequence>MPEAPVPSTGAGGPAASAPPPEIPVSGVNSTPSNGNTRARARIINRRPRKPISCHSCRQSKLKCDRQQPCASCKRRECIESCVYEGPRKNEADAGRLSSSETVQCPSSRDSQGLASPESLSSAPGPNRFHRTPIQTTSLLSHDHGYQEYSHAHWDALLQRPIDQMRQQSSPQHDPFSLPGNLCFPFSLGSPVSRSELLAMLPSSHACEYLITQYFMRLSPLFHILHGPTFQKQYDTFKQDPSGVDLSWMALLFLICSATLKSMEGDEAALVDIQPNVPGSHDISSISYKLRAAALVCLSQDQFLIRHNLDTLEALLVLIYTISNIEGVEHAWTLLGIALNIGIALQCNTDTNHAQLSCIDIERRRRCWAGILMLHTYQAISFRDINMSLLLNTEATMPADVNDVDIRDDAILPPSSKPTQMSVMKFKFRMFQLSSKICHHLSNNSRLDEATLDHFDGLILEQQQSWDTVFLLNGSPSILDTSSYAHWCVLQLYAHQLYLLIHRPFCKLCGPSFRPTSRAKCIGSGATLLDIHRQFCDLPRLRHYRWFVYGLVSFYAIHGAIALASCLLDEHDTHESPYYSTFAAAVARFNSLQSRSQICIKACPILRRLQSLLSTEQFRFPNSVDYNFGATFDDWIDGAQWLNPESINWEFWDNILNNAPPS</sequence>
<dbReference type="RefSeq" id="XP_040637407.1">
    <property type="nucleotide sequence ID" value="XM_040779135.1"/>
</dbReference>
<evidence type="ECO:0000259" key="8">
    <source>
        <dbReference type="PROSITE" id="PS50048"/>
    </source>
</evidence>
<comment type="subcellular location">
    <subcellularLocation>
        <location evidence="1">Nucleus</location>
    </subcellularLocation>
</comment>
<reference evidence="10" key="1">
    <citation type="journal article" date="2014" name="Nat. Commun.">
        <title>Genomic adaptations of the halophilic Dead Sea filamentous fungus Eurotium rubrum.</title>
        <authorList>
            <person name="Kis-Papo T."/>
            <person name="Weig A.R."/>
            <person name="Riley R."/>
            <person name="Persoh D."/>
            <person name="Salamov A."/>
            <person name="Sun H."/>
            <person name="Lipzen A."/>
            <person name="Wasser S.P."/>
            <person name="Rambold G."/>
            <person name="Grigoriev I.V."/>
            <person name="Nevo E."/>
        </authorList>
    </citation>
    <scope>NUCLEOTIDE SEQUENCE [LARGE SCALE GENOMIC DNA]</scope>
    <source>
        <strain evidence="10">CBS 135680</strain>
    </source>
</reference>
<dbReference type="CDD" id="cd00067">
    <property type="entry name" value="GAL4"/>
    <property type="match status" value="1"/>
</dbReference>
<feature type="region of interest" description="Disordered" evidence="7">
    <location>
        <begin position="1"/>
        <end position="45"/>
    </location>
</feature>
<feature type="domain" description="Zn(2)-C6 fungal-type" evidence="8">
    <location>
        <begin position="53"/>
        <end position="84"/>
    </location>
</feature>
<dbReference type="Pfam" id="PF00172">
    <property type="entry name" value="Zn_clus"/>
    <property type="match status" value="1"/>
</dbReference>
<evidence type="ECO:0000256" key="1">
    <source>
        <dbReference type="ARBA" id="ARBA00004123"/>
    </source>
</evidence>
<dbReference type="GeneID" id="63694259"/>
<keyword evidence="3" id="KW-0805">Transcription regulation</keyword>
<dbReference type="Gene3D" id="4.10.240.10">
    <property type="entry name" value="Zn(2)-C6 fungal-type DNA-binding domain"/>
    <property type="match status" value="1"/>
</dbReference>
<dbReference type="SUPFAM" id="SSF57701">
    <property type="entry name" value="Zn2/Cys6 DNA-binding domain"/>
    <property type="match status" value="1"/>
</dbReference>
<dbReference type="InterPro" id="IPR007219">
    <property type="entry name" value="XnlR_reg_dom"/>
</dbReference>
<evidence type="ECO:0000256" key="6">
    <source>
        <dbReference type="ARBA" id="ARBA00023242"/>
    </source>
</evidence>
<evidence type="ECO:0000313" key="10">
    <source>
        <dbReference type="Proteomes" id="UP000019804"/>
    </source>
</evidence>
<dbReference type="GO" id="GO:0000981">
    <property type="term" value="F:DNA-binding transcription factor activity, RNA polymerase II-specific"/>
    <property type="evidence" value="ECO:0007669"/>
    <property type="project" value="InterPro"/>
</dbReference>
<dbReference type="Proteomes" id="UP000019804">
    <property type="component" value="Unassembled WGS sequence"/>
</dbReference>
<evidence type="ECO:0000313" key="9">
    <source>
        <dbReference type="EMBL" id="EYE93719.1"/>
    </source>
</evidence>
<dbReference type="Pfam" id="PF04082">
    <property type="entry name" value="Fungal_trans"/>
    <property type="match status" value="1"/>
</dbReference>
<protein>
    <recommendedName>
        <fullName evidence="8">Zn(2)-C6 fungal-type domain-containing protein</fullName>
    </recommendedName>
</protein>
<dbReference type="PANTHER" id="PTHR31001:SF40">
    <property type="entry name" value="ZN(II)2CYS6 TRANSCRIPTION FACTOR (EUROFUNG)"/>
    <property type="match status" value="1"/>
</dbReference>
<dbReference type="STRING" id="1388766.A0A017SAR2"/>
<feature type="compositionally biased region" description="Polar residues" evidence="7">
    <location>
        <begin position="97"/>
        <end position="124"/>
    </location>
</feature>
<feature type="region of interest" description="Disordered" evidence="7">
    <location>
        <begin position="90"/>
        <end position="132"/>
    </location>
</feature>
<dbReference type="PANTHER" id="PTHR31001">
    <property type="entry name" value="UNCHARACTERIZED TRANSCRIPTIONAL REGULATORY PROTEIN"/>
    <property type="match status" value="1"/>
</dbReference>
<dbReference type="InterPro" id="IPR036864">
    <property type="entry name" value="Zn2-C6_fun-type_DNA-bd_sf"/>
</dbReference>
<evidence type="ECO:0000256" key="4">
    <source>
        <dbReference type="ARBA" id="ARBA00023125"/>
    </source>
</evidence>
<dbReference type="PROSITE" id="PS00463">
    <property type="entry name" value="ZN2_CY6_FUNGAL_1"/>
    <property type="match status" value="1"/>
</dbReference>
<dbReference type="SMART" id="SM00066">
    <property type="entry name" value="GAL4"/>
    <property type="match status" value="1"/>
</dbReference>
<evidence type="ECO:0000256" key="7">
    <source>
        <dbReference type="SAM" id="MobiDB-lite"/>
    </source>
</evidence>
<dbReference type="EMBL" id="KK088430">
    <property type="protein sequence ID" value="EYE93719.1"/>
    <property type="molecule type" value="Genomic_DNA"/>
</dbReference>
<keyword evidence="5" id="KW-0804">Transcription</keyword>
<accession>A0A017SAR2</accession>
<dbReference type="OrthoDB" id="2406834at2759"/>
<evidence type="ECO:0000256" key="5">
    <source>
        <dbReference type="ARBA" id="ARBA00023163"/>
    </source>
</evidence>
<name>A0A017SAR2_ASPRC</name>
<feature type="compositionally biased region" description="Polar residues" evidence="7">
    <location>
        <begin position="27"/>
        <end position="37"/>
    </location>
</feature>
<dbReference type="GO" id="GO:0006351">
    <property type="term" value="P:DNA-templated transcription"/>
    <property type="evidence" value="ECO:0007669"/>
    <property type="project" value="InterPro"/>
</dbReference>
<keyword evidence="10" id="KW-1185">Reference proteome</keyword>
<dbReference type="CDD" id="cd12148">
    <property type="entry name" value="fungal_TF_MHR"/>
    <property type="match status" value="1"/>
</dbReference>
<dbReference type="GO" id="GO:0005634">
    <property type="term" value="C:nucleus"/>
    <property type="evidence" value="ECO:0007669"/>
    <property type="project" value="UniProtKB-SubCell"/>
</dbReference>
<gene>
    <name evidence="9" type="ORF">EURHEDRAFT_379064</name>
</gene>
<dbReference type="GO" id="GO:0008270">
    <property type="term" value="F:zinc ion binding"/>
    <property type="evidence" value="ECO:0007669"/>
    <property type="project" value="InterPro"/>
</dbReference>